<evidence type="ECO:0000259" key="10">
    <source>
        <dbReference type="Pfam" id="PF09335"/>
    </source>
</evidence>
<evidence type="ECO:0000256" key="6">
    <source>
        <dbReference type="ARBA" id="ARBA00022989"/>
    </source>
</evidence>
<feature type="transmembrane region" description="Helical" evidence="9">
    <location>
        <begin position="362"/>
        <end position="380"/>
    </location>
</feature>
<evidence type="ECO:0000256" key="2">
    <source>
        <dbReference type="ARBA" id="ARBA00010792"/>
    </source>
</evidence>
<evidence type="ECO:0000313" key="12">
    <source>
        <dbReference type="Proteomes" id="UP001501594"/>
    </source>
</evidence>
<dbReference type="InterPro" id="IPR043130">
    <property type="entry name" value="CDP-OH_PTrfase_TM_dom"/>
</dbReference>
<dbReference type="InterPro" id="IPR032816">
    <property type="entry name" value="VTT_dom"/>
</dbReference>
<feature type="transmembrane region" description="Helical" evidence="9">
    <location>
        <begin position="269"/>
        <end position="289"/>
    </location>
</feature>
<evidence type="ECO:0000313" key="11">
    <source>
        <dbReference type="EMBL" id="GAA4267203.1"/>
    </source>
</evidence>
<comment type="similarity">
    <text evidence="2">Belongs to the DedA family.</text>
</comment>
<dbReference type="RefSeq" id="WP_344797295.1">
    <property type="nucleotide sequence ID" value="NZ_BAABAU010000004.1"/>
</dbReference>
<dbReference type="InterPro" id="IPR048254">
    <property type="entry name" value="CDP_ALCOHOL_P_TRANSF_CS"/>
</dbReference>
<dbReference type="PANTHER" id="PTHR30353">
    <property type="entry name" value="INNER MEMBRANE PROTEIN DEDA-RELATED"/>
    <property type="match status" value="1"/>
</dbReference>
<accession>A0ABP8E4N2</accession>
<dbReference type="Pfam" id="PF01066">
    <property type="entry name" value="CDP-OH_P_transf"/>
    <property type="match status" value="1"/>
</dbReference>
<sequence>MSFVDWLNESRAVLPLGLVLAVAFAAALLESALGLVAFVPGGPVVIVAAAALDSAPAILLLFAVVALGRVLGDLALFTVGRRQGEGLRASRTVSRLGVAHWDETARVLRRSGPLRVLLARLVPVPRALAPTVAGATGIPTGPFVAGSVLASIAWSALYVTVGVLVRASFHISRPYLGVTGWTVVAVLVALGVVYLAVRAILLRMPDGDRRRVLGDTSVAGMTPQPDGPATTLRERLFGDDDWRTLPNVISAVRILLLPVFGVLLFLHQFWASIVVLLVVFLTDFADGFIARRFNQMSALGAWLDPVADRLTVVFVVAAFAASNVVPWQLVVILLIPDVLSGLWAVSSFHGAPDVRVSKVGKVRTALLFVGLFLMLFGEAVAGFRDALVGVGFALFVLGVVGHYLAMTRNARGLVTLWYREGGPSAAPVSA</sequence>
<keyword evidence="6 9" id="KW-1133">Transmembrane helix</keyword>
<feature type="domain" description="VTT" evidence="10">
    <location>
        <begin position="39"/>
        <end position="163"/>
    </location>
</feature>
<name>A0ABP8E4N2_9MICO</name>
<dbReference type="Proteomes" id="UP001501594">
    <property type="component" value="Unassembled WGS sequence"/>
</dbReference>
<dbReference type="InterPro" id="IPR032818">
    <property type="entry name" value="DedA-like"/>
</dbReference>
<reference evidence="12" key="1">
    <citation type="journal article" date="2019" name="Int. J. Syst. Evol. Microbiol.">
        <title>The Global Catalogue of Microorganisms (GCM) 10K type strain sequencing project: providing services to taxonomists for standard genome sequencing and annotation.</title>
        <authorList>
            <consortium name="The Broad Institute Genomics Platform"/>
            <consortium name="The Broad Institute Genome Sequencing Center for Infectious Disease"/>
            <person name="Wu L."/>
            <person name="Ma J."/>
        </authorList>
    </citation>
    <scope>NUCLEOTIDE SEQUENCE [LARGE SCALE GENOMIC DNA]</scope>
    <source>
        <strain evidence="12">JCM 17442</strain>
    </source>
</reference>
<keyword evidence="3" id="KW-1003">Cell membrane</keyword>
<keyword evidence="4 8" id="KW-0808">Transferase</keyword>
<evidence type="ECO:0000256" key="3">
    <source>
        <dbReference type="ARBA" id="ARBA00022475"/>
    </source>
</evidence>
<feature type="transmembrane region" description="Helical" evidence="9">
    <location>
        <begin position="181"/>
        <end position="201"/>
    </location>
</feature>
<feature type="transmembrane region" description="Helical" evidence="9">
    <location>
        <begin position="12"/>
        <end position="29"/>
    </location>
</feature>
<dbReference type="Pfam" id="PF09335">
    <property type="entry name" value="VTT_dom"/>
    <property type="match status" value="1"/>
</dbReference>
<feature type="transmembrane region" description="Helical" evidence="9">
    <location>
        <begin position="327"/>
        <end position="350"/>
    </location>
</feature>
<dbReference type="EMBL" id="BAABAU010000004">
    <property type="protein sequence ID" value="GAA4267203.1"/>
    <property type="molecule type" value="Genomic_DNA"/>
</dbReference>
<evidence type="ECO:0000256" key="7">
    <source>
        <dbReference type="ARBA" id="ARBA00023136"/>
    </source>
</evidence>
<proteinExistence type="inferred from homology"/>
<feature type="transmembrane region" description="Helical" evidence="9">
    <location>
        <begin position="148"/>
        <end position="169"/>
    </location>
</feature>
<evidence type="ECO:0000256" key="4">
    <source>
        <dbReference type="ARBA" id="ARBA00022679"/>
    </source>
</evidence>
<evidence type="ECO:0000256" key="8">
    <source>
        <dbReference type="RuleBase" id="RU003750"/>
    </source>
</evidence>
<evidence type="ECO:0000256" key="9">
    <source>
        <dbReference type="SAM" id="Phobius"/>
    </source>
</evidence>
<keyword evidence="12" id="KW-1185">Reference proteome</keyword>
<feature type="transmembrane region" description="Helical" evidence="9">
    <location>
        <begin position="386"/>
        <end position="405"/>
    </location>
</feature>
<protein>
    <recommendedName>
        <fullName evidence="10">VTT domain-containing protein</fullName>
    </recommendedName>
</protein>
<evidence type="ECO:0000256" key="5">
    <source>
        <dbReference type="ARBA" id="ARBA00022692"/>
    </source>
</evidence>
<dbReference type="PANTHER" id="PTHR30353:SF0">
    <property type="entry name" value="TRANSMEMBRANE PROTEIN"/>
    <property type="match status" value="1"/>
</dbReference>
<keyword evidence="5 9" id="KW-0812">Transmembrane</keyword>
<organism evidence="11 12">
    <name type="scientific">Frondihabitans peucedani</name>
    <dbReference type="NCBI Taxonomy" id="598626"/>
    <lineage>
        <taxon>Bacteria</taxon>
        <taxon>Bacillati</taxon>
        <taxon>Actinomycetota</taxon>
        <taxon>Actinomycetes</taxon>
        <taxon>Micrococcales</taxon>
        <taxon>Microbacteriaceae</taxon>
        <taxon>Frondihabitans</taxon>
    </lineage>
</organism>
<dbReference type="InterPro" id="IPR000462">
    <property type="entry name" value="CDP-OH_P_trans"/>
</dbReference>
<dbReference type="Gene3D" id="1.20.120.1760">
    <property type="match status" value="1"/>
</dbReference>
<comment type="subcellular location">
    <subcellularLocation>
        <location evidence="1">Cell membrane</location>
        <topology evidence="1">Multi-pass membrane protein</topology>
    </subcellularLocation>
</comment>
<keyword evidence="7 9" id="KW-0472">Membrane</keyword>
<comment type="caution">
    <text evidence="11">The sequence shown here is derived from an EMBL/GenBank/DDBJ whole genome shotgun (WGS) entry which is preliminary data.</text>
</comment>
<dbReference type="PROSITE" id="PS00379">
    <property type="entry name" value="CDP_ALCOHOL_P_TRANSF"/>
    <property type="match status" value="1"/>
</dbReference>
<comment type="similarity">
    <text evidence="8">Belongs to the CDP-alcohol phosphatidyltransferase class-I family.</text>
</comment>
<evidence type="ECO:0000256" key="1">
    <source>
        <dbReference type="ARBA" id="ARBA00004651"/>
    </source>
</evidence>
<gene>
    <name evidence="11" type="ORF">GCM10022256_28150</name>
</gene>